<proteinExistence type="predicted"/>
<protein>
    <submittedName>
        <fullName evidence="1">Uncharacterized protein</fullName>
    </submittedName>
</protein>
<reference evidence="1" key="1">
    <citation type="submission" date="2014-11" db="EMBL/GenBank/DDBJ databases">
        <authorList>
            <person name="Amaro Gonzalez C."/>
        </authorList>
    </citation>
    <scope>NUCLEOTIDE SEQUENCE</scope>
</reference>
<sequence length="16" mass="1863">MRCFCMTTVAGLIRFN</sequence>
<dbReference type="AlphaFoldDB" id="A0A0E9UWT0"/>
<evidence type="ECO:0000313" key="1">
    <source>
        <dbReference type="EMBL" id="JAH69660.1"/>
    </source>
</evidence>
<accession>A0A0E9UWT0</accession>
<name>A0A0E9UWT0_ANGAN</name>
<reference evidence="1" key="2">
    <citation type="journal article" date="2015" name="Fish Shellfish Immunol.">
        <title>Early steps in the European eel (Anguilla anguilla)-Vibrio vulnificus interaction in the gills: Role of the RtxA13 toxin.</title>
        <authorList>
            <person name="Callol A."/>
            <person name="Pajuelo D."/>
            <person name="Ebbesson L."/>
            <person name="Teles M."/>
            <person name="MacKenzie S."/>
            <person name="Amaro C."/>
        </authorList>
    </citation>
    <scope>NUCLEOTIDE SEQUENCE</scope>
</reference>
<organism evidence="1">
    <name type="scientific">Anguilla anguilla</name>
    <name type="common">European freshwater eel</name>
    <name type="synonym">Muraena anguilla</name>
    <dbReference type="NCBI Taxonomy" id="7936"/>
    <lineage>
        <taxon>Eukaryota</taxon>
        <taxon>Metazoa</taxon>
        <taxon>Chordata</taxon>
        <taxon>Craniata</taxon>
        <taxon>Vertebrata</taxon>
        <taxon>Euteleostomi</taxon>
        <taxon>Actinopterygii</taxon>
        <taxon>Neopterygii</taxon>
        <taxon>Teleostei</taxon>
        <taxon>Anguilliformes</taxon>
        <taxon>Anguillidae</taxon>
        <taxon>Anguilla</taxon>
    </lineage>
</organism>
<dbReference type="EMBL" id="GBXM01038917">
    <property type="protein sequence ID" value="JAH69660.1"/>
    <property type="molecule type" value="Transcribed_RNA"/>
</dbReference>